<dbReference type="SUPFAM" id="SSF52949">
    <property type="entry name" value="Macro domain-like"/>
    <property type="match status" value="1"/>
</dbReference>
<organism evidence="2 3">
    <name type="scientific">Herbidospora solisilvae</name>
    <dbReference type="NCBI Taxonomy" id="2696284"/>
    <lineage>
        <taxon>Bacteria</taxon>
        <taxon>Bacillati</taxon>
        <taxon>Actinomycetota</taxon>
        <taxon>Actinomycetes</taxon>
        <taxon>Streptosporangiales</taxon>
        <taxon>Streptosporangiaceae</taxon>
        <taxon>Herbidospora</taxon>
    </lineage>
</organism>
<dbReference type="NCBIfam" id="NF001664">
    <property type="entry name" value="PRK00431.1-6"/>
    <property type="match status" value="1"/>
</dbReference>
<dbReference type="RefSeq" id="WP_161478134.1">
    <property type="nucleotide sequence ID" value="NZ_WXEW01000001.1"/>
</dbReference>
<dbReference type="InterPro" id="IPR043472">
    <property type="entry name" value="Macro_dom-like"/>
</dbReference>
<dbReference type="InterPro" id="IPR045425">
    <property type="entry name" value="DUF6508"/>
</dbReference>
<sequence length="306" mass="32647">MRMLVVQGDITTRHADVIVNAAGSSLLGGGGVDGAVHRRGGPAVRAECRALRASAYPDGLPVGQAVATTGGELRARWVVHTVGPVYSPDDDRSGLLASCYRESLRVADGLGARSVAFPAISTGVRGWPLAEAAEIAVRALRATATEVADVCFVTFTPEAFAAFTTVVTGDENIAAGLAAHPEEHWRRLFAAVDELTPADRVVTWEAPENQFPYPVYSERFWQVVRLLAELDVIVPFDWGAWSRASPLHPDGRRLAAAPVADAARLATAYVRGERFCEGTLETGLANGALDAIFDRLRGWFAEGGAR</sequence>
<dbReference type="PROSITE" id="PS51154">
    <property type="entry name" value="MACRO"/>
    <property type="match status" value="1"/>
</dbReference>
<gene>
    <name evidence="2" type="ORF">GT755_03040</name>
</gene>
<evidence type="ECO:0000313" key="3">
    <source>
        <dbReference type="Proteomes" id="UP000479526"/>
    </source>
</evidence>
<keyword evidence="3" id="KW-1185">Reference proteome</keyword>
<accession>A0A7C9NE85</accession>
<dbReference type="AlphaFoldDB" id="A0A7C9NE85"/>
<dbReference type="PANTHER" id="PTHR11106">
    <property type="entry name" value="GANGLIOSIDE INDUCED DIFFERENTIATION ASSOCIATED PROTEIN 2-RELATED"/>
    <property type="match status" value="1"/>
</dbReference>
<protein>
    <submittedName>
        <fullName evidence="2">O-acetyl-ADP-ribose deacetylase</fullName>
    </submittedName>
</protein>
<dbReference type="Pfam" id="PF01661">
    <property type="entry name" value="Macro"/>
    <property type="match status" value="1"/>
</dbReference>
<dbReference type="InterPro" id="IPR002589">
    <property type="entry name" value="Macro_dom"/>
</dbReference>
<dbReference type="Gene3D" id="3.40.220.10">
    <property type="entry name" value="Leucine Aminopeptidase, subunit E, domain 1"/>
    <property type="match status" value="1"/>
</dbReference>
<dbReference type="Pfam" id="PF20118">
    <property type="entry name" value="DUF6508"/>
    <property type="match status" value="1"/>
</dbReference>
<comment type="caution">
    <text evidence="2">The sequence shown here is derived from an EMBL/GenBank/DDBJ whole genome shotgun (WGS) entry which is preliminary data.</text>
</comment>
<reference evidence="2 3" key="1">
    <citation type="submission" date="2020-01" db="EMBL/GenBank/DDBJ databases">
        <title>Herbidospora sp. NEAU-GS84 nov., a novel actinomycete isolated from soil.</title>
        <authorList>
            <person name="Han L."/>
        </authorList>
    </citation>
    <scope>NUCLEOTIDE SEQUENCE [LARGE SCALE GENOMIC DNA]</scope>
    <source>
        <strain evidence="2 3">NEAU-GS84</strain>
    </source>
</reference>
<dbReference type="Proteomes" id="UP000479526">
    <property type="component" value="Unassembled WGS sequence"/>
</dbReference>
<evidence type="ECO:0000313" key="2">
    <source>
        <dbReference type="EMBL" id="NAS20658.1"/>
    </source>
</evidence>
<proteinExistence type="predicted"/>
<feature type="domain" description="Macro" evidence="1">
    <location>
        <begin position="1"/>
        <end position="171"/>
    </location>
</feature>
<dbReference type="PANTHER" id="PTHR11106:SF27">
    <property type="entry name" value="MACRO DOMAIN-CONTAINING PROTEIN"/>
    <property type="match status" value="1"/>
</dbReference>
<name>A0A7C9NE85_9ACTN</name>
<evidence type="ECO:0000259" key="1">
    <source>
        <dbReference type="PROSITE" id="PS51154"/>
    </source>
</evidence>
<dbReference type="SMART" id="SM00506">
    <property type="entry name" value="A1pp"/>
    <property type="match status" value="1"/>
</dbReference>
<dbReference type="EMBL" id="WXEW01000001">
    <property type="protein sequence ID" value="NAS20658.1"/>
    <property type="molecule type" value="Genomic_DNA"/>
</dbReference>